<name>A0AA38FC85_TAXCH</name>
<protein>
    <submittedName>
        <fullName evidence="1">Uncharacterized protein</fullName>
    </submittedName>
</protein>
<organism evidence="1 2">
    <name type="scientific">Taxus chinensis</name>
    <name type="common">Chinese yew</name>
    <name type="synonym">Taxus wallichiana var. chinensis</name>
    <dbReference type="NCBI Taxonomy" id="29808"/>
    <lineage>
        <taxon>Eukaryota</taxon>
        <taxon>Viridiplantae</taxon>
        <taxon>Streptophyta</taxon>
        <taxon>Embryophyta</taxon>
        <taxon>Tracheophyta</taxon>
        <taxon>Spermatophyta</taxon>
        <taxon>Pinopsida</taxon>
        <taxon>Pinidae</taxon>
        <taxon>Conifers II</taxon>
        <taxon>Cupressales</taxon>
        <taxon>Taxaceae</taxon>
        <taxon>Taxus</taxon>
    </lineage>
</organism>
<dbReference type="Proteomes" id="UP000824469">
    <property type="component" value="Unassembled WGS sequence"/>
</dbReference>
<dbReference type="AlphaFoldDB" id="A0AA38FC85"/>
<feature type="non-terminal residue" evidence="1">
    <location>
        <position position="53"/>
    </location>
</feature>
<proteinExistence type="predicted"/>
<sequence length="53" mass="6256">MCEVIDSADEWACAYHEPLKTKKFNIGKKEEPREAIIRDYWSEKDVSKIIDLL</sequence>
<feature type="non-terminal residue" evidence="1">
    <location>
        <position position="1"/>
    </location>
</feature>
<dbReference type="EMBL" id="JAHRHJ020000011">
    <property type="protein sequence ID" value="KAH9296126.1"/>
    <property type="molecule type" value="Genomic_DNA"/>
</dbReference>
<keyword evidence="2" id="KW-1185">Reference proteome</keyword>
<reference evidence="1 2" key="1">
    <citation type="journal article" date="2021" name="Nat. Plants">
        <title>The Taxus genome provides insights into paclitaxel biosynthesis.</title>
        <authorList>
            <person name="Xiong X."/>
            <person name="Gou J."/>
            <person name="Liao Q."/>
            <person name="Li Y."/>
            <person name="Zhou Q."/>
            <person name="Bi G."/>
            <person name="Li C."/>
            <person name="Du R."/>
            <person name="Wang X."/>
            <person name="Sun T."/>
            <person name="Guo L."/>
            <person name="Liang H."/>
            <person name="Lu P."/>
            <person name="Wu Y."/>
            <person name="Zhang Z."/>
            <person name="Ro D.K."/>
            <person name="Shang Y."/>
            <person name="Huang S."/>
            <person name="Yan J."/>
        </authorList>
    </citation>
    <scope>NUCLEOTIDE SEQUENCE [LARGE SCALE GENOMIC DNA]</scope>
    <source>
        <strain evidence="1">Ta-2019</strain>
    </source>
</reference>
<accession>A0AA38FC85</accession>
<evidence type="ECO:0000313" key="1">
    <source>
        <dbReference type="EMBL" id="KAH9296126.1"/>
    </source>
</evidence>
<evidence type="ECO:0000313" key="2">
    <source>
        <dbReference type="Proteomes" id="UP000824469"/>
    </source>
</evidence>
<gene>
    <name evidence="1" type="ORF">KI387_039714</name>
</gene>
<comment type="caution">
    <text evidence="1">The sequence shown here is derived from an EMBL/GenBank/DDBJ whole genome shotgun (WGS) entry which is preliminary data.</text>
</comment>